<name>A0A4Y6PND1_PERCE</name>
<evidence type="ECO:0000256" key="9">
    <source>
        <dbReference type="ARBA" id="ARBA00022840"/>
    </source>
</evidence>
<dbReference type="Pfam" id="PF02518">
    <property type="entry name" value="HATPase_c"/>
    <property type="match status" value="1"/>
</dbReference>
<dbReference type="InterPro" id="IPR050980">
    <property type="entry name" value="2C_sensor_his_kinase"/>
</dbReference>
<proteinExistence type="predicted"/>
<dbReference type="PANTHER" id="PTHR44936:SF10">
    <property type="entry name" value="SENSOR PROTEIN RSTB"/>
    <property type="match status" value="1"/>
</dbReference>
<keyword evidence="5" id="KW-0597">Phosphoprotein</keyword>
<dbReference type="CDD" id="cd00075">
    <property type="entry name" value="HATPase"/>
    <property type="match status" value="1"/>
</dbReference>
<dbReference type="GO" id="GO:0005524">
    <property type="term" value="F:ATP binding"/>
    <property type="evidence" value="ECO:0007669"/>
    <property type="project" value="UniProtKB-KW"/>
</dbReference>
<comment type="subcellular location">
    <subcellularLocation>
        <location evidence="2">Cell membrane</location>
        <topology evidence="2">Multi-pass membrane protein</topology>
    </subcellularLocation>
</comment>
<comment type="catalytic activity">
    <reaction evidence="1">
        <text>ATP + protein L-histidine = ADP + protein N-phospho-L-histidine.</text>
        <dbReference type="EC" id="2.7.13.3"/>
    </reaction>
</comment>
<keyword evidence="7" id="KW-0547">Nucleotide-binding</keyword>
<evidence type="ECO:0000256" key="2">
    <source>
        <dbReference type="ARBA" id="ARBA00004651"/>
    </source>
</evidence>
<feature type="transmembrane region" description="Helical" evidence="11">
    <location>
        <begin position="72"/>
        <end position="90"/>
    </location>
</feature>
<keyword evidence="10" id="KW-0175">Coiled coil</keyword>
<dbReference type="SUPFAM" id="SSF55874">
    <property type="entry name" value="ATPase domain of HSP90 chaperone/DNA topoisomerase II/histidine kinase"/>
    <property type="match status" value="1"/>
</dbReference>
<organism evidence="13 14">
    <name type="scientific">Persicimonas caeni</name>
    <dbReference type="NCBI Taxonomy" id="2292766"/>
    <lineage>
        <taxon>Bacteria</taxon>
        <taxon>Deltaproteobacteria</taxon>
        <taxon>Bradymonadales</taxon>
        <taxon>Bradymonadaceae</taxon>
        <taxon>Persicimonas</taxon>
    </lineage>
</organism>
<dbReference type="SMART" id="SM00388">
    <property type="entry name" value="HisKA"/>
    <property type="match status" value="1"/>
</dbReference>
<feature type="transmembrane region" description="Helical" evidence="11">
    <location>
        <begin position="117"/>
        <end position="133"/>
    </location>
</feature>
<dbReference type="Proteomes" id="UP000315995">
    <property type="component" value="Chromosome"/>
</dbReference>
<evidence type="ECO:0000256" key="11">
    <source>
        <dbReference type="SAM" id="Phobius"/>
    </source>
</evidence>
<evidence type="ECO:0000313" key="14">
    <source>
        <dbReference type="Proteomes" id="UP000315995"/>
    </source>
</evidence>
<keyword evidence="11" id="KW-1133">Transmembrane helix</keyword>
<feature type="domain" description="Histidine kinase" evidence="12">
    <location>
        <begin position="217"/>
        <end position="427"/>
    </location>
</feature>
<dbReference type="PANTHER" id="PTHR44936">
    <property type="entry name" value="SENSOR PROTEIN CREC"/>
    <property type="match status" value="1"/>
</dbReference>
<dbReference type="InterPro" id="IPR004358">
    <property type="entry name" value="Sig_transdc_His_kin-like_C"/>
</dbReference>
<feature type="transmembrane region" description="Helical" evidence="11">
    <location>
        <begin position="40"/>
        <end position="60"/>
    </location>
</feature>
<evidence type="ECO:0000256" key="5">
    <source>
        <dbReference type="ARBA" id="ARBA00022553"/>
    </source>
</evidence>
<keyword evidence="11" id="KW-0812">Transmembrane</keyword>
<sequence>MQPQSQITARGLIRLRWFAIAGQILTIALSRLVLSLPVPLVELGGVIACEVGVNLLAIYLNGRKPEQSSLQLGLFLGIDLLILTALLYLTGGPLNPFNFLYVVHIALAAVTLEPKWTWSLGLLSMGLFGLLFVDHRPFPMASGPMTTGAMEHGHAHGTLNWHVKGMWFAFVVAAATITFFVGRLARELEARNKQLAAAREKSHRAEKLAALATLATGAAHELGTPLSTIAVVSKDLEYEAEQRGEESTLVEDARLIRAQVDRCRQIIDQLASDTGQTLGESARAVQLTEVVDEAIGEIDDVDRLTLDIPPRLAESVVYGPKRTLVHAVRALVKNALQASPCHTQVRLSVTTREESYCFEVIDHGPGIPAEHRARVTEPFFSTKETGEGMGLGLFLARSVADTLGGDLRFEDAPSGGTRAVLELPLEKVSRPQGARV</sequence>
<keyword evidence="11" id="KW-0472">Membrane</keyword>
<dbReference type="EC" id="2.7.13.3" evidence="3"/>
<evidence type="ECO:0000256" key="7">
    <source>
        <dbReference type="ARBA" id="ARBA00022741"/>
    </source>
</evidence>
<dbReference type="PROSITE" id="PS50109">
    <property type="entry name" value="HIS_KIN"/>
    <property type="match status" value="1"/>
</dbReference>
<dbReference type="InterPro" id="IPR003661">
    <property type="entry name" value="HisK_dim/P_dom"/>
</dbReference>
<reference evidence="13 14" key="1">
    <citation type="submission" date="2019-06" db="EMBL/GenBank/DDBJ databases">
        <title>Persicimonas caeni gen. nov., sp. nov., a predatory bacterium isolated from solar saltern.</title>
        <authorList>
            <person name="Wang S."/>
        </authorList>
    </citation>
    <scope>NUCLEOTIDE SEQUENCE [LARGE SCALE GENOMIC DNA]</scope>
    <source>
        <strain evidence="13 14">YN101</strain>
    </source>
</reference>
<keyword evidence="4" id="KW-1003">Cell membrane</keyword>
<accession>A0A5B8Y3N2</accession>
<feature type="transmembrane region" description="Helical" evidence="11">
    <location>
        <begin position="12"/>
        <end position="34"/>
    </location>
</feature>
<dbReference type="InterPro" id="IPR003594">
    <property type="entry name" value="HATPase_dom"/>
</dbReference>
<evidence type="ECO:0000256" key="10">
    <source>
        <dbReference type="SAM" id="Coils"/>
    </source>
</evidence>
<evidence type="ECO:0000313" key="13">
    <source>
        <dbReference type="EMBL" id="QDG49812.1"/>
    </source>
</evidence>
<keyword evidence="9" id="KW-0067">ATP-binding</keyword>
<keyword evidence="6" id="KW-0808">Transferase</keyword>
<gene>
    <name evidence="13" type="ORF">FIV42_03375</name>
</gene>
<dbReference type="GO" id="GO:0000155">
    <property type="term" value="F:phosphorelay sensor kinase activity"/>
    <property type="evidence" value="ECO:0007669"/>
    <property type="project" value="InterPro"/>
</dbReference>
<dbReference type="SMART" id="SM00387">
    <property type="entry name" value="HATPase_c"/>
    <property type="match status" value="1"/>
</dbReference>
<accession>A0A4Y6PND1</accession>
<evidence type="ECO:0000256" key="8">
    <source>
        <dbReference type="ARBA" id="ARBA00022777"/>
    </source>
</evidence>
<dbReference type="GO" id="GO:0005886">
    <property type="term" value="C:plasma membrane"/>
    <property type="evidence" value="ECO:0007669"/>
    <property type="project" value="UniProtKB-SubCell"/>
</dbReference>
<dbReference type="Gene3D" id="1.10.287.130">
    <property type="match status" value="1"/>
</dbReference>
<evidence type="ECO:0000256" key="1">
    <source>
        <dbReference type="ARBA" id="ARBA00000085"/>
    </source>
</evidence>
<dbReference type="PRINTS" id="PR00344">
    <property type="entry name" value="BCTRLSENSOR"/>
</dbReference>
<dbReference type="AlphaFoldDB" id="A0A4Y6PND1"/>
<dbReference type="OrthoDB" id="9785252at2"/>
<protein>
    <recommendedName>
        <fullName evidence="3">histidine kinase</fullName>
        <ecNumber evidence="3">2.7.13.3</ecNumber>
    </recommendedName>
</protein>
<keyword evidence="14" id="KW-1185">Reference proteome</keyword>
<evidence type="ECO:0000256" key="3">
    <source>
        <dbReference type="ARBA" id="ARBA00012438"/>
    </source>
</evidence>
<dbReference type="RefSeq" id="WP_141196309.1">
    <property type="nucleotide sequence ID" value="NZ_CP041186.1"/>
</dbReference>
<feature type="coiled-coil region" evidence="10">
    <location>
        <begin position="181"/>
        <end position="208"/>
    </location>
</feature>
<dbReference type="SUPFAM" id="SSF47384">
    <property type="entry name" value="Homodimeric domain of signal transducing histidine kinase"/>
    <property type="match status" value="1"/>
</dbReference>
<dbReference type="InterPro" id="IPR005467">
    <property type="entry name" value="His_kinase_dom"/>
</dbReference>
<dbReference type="InterPro" id="IPR036890">
    <property type="entry name" value="HATPase_C_sf"/>
</dbReference>
<evidence type="ECO:0000256" key="4">
    <source>
        <dbReference type="ARBA" id="ARBA00022475"/>
    </source>
</evidence>
<keyword evidence="8 13" id="KW-0418">Kinase</keyword>
<dbReference type="Gene3D" id="3.30.565.10">
    <property type="entry name" value="Histidine kinase-like ATPase, C-terminal domain"/>
    <property type="match status" value="1"/>
</dbReference>
<feature type="transmembrane region" description="Helical" evidence="11">
    <location>
        <begin position="166"/>
        <end position="185"/>
    </location>
</feature>
<dbReference type="InterPro" id="IPR036097">
    <property type="entry name" value="HisK_dim/P_sf"/>
</dbReference>
<evidence type="ECO:0000259" key="12">
    <source>
        <dbReference type="PROSITE" id="PS50109"/>
    </source>
</evidence>
<dbReference type="EMBL" id="CP041186">
    <property type="protein sequence ID" value="QDG49812.1"/>
    <property type="molecule type" value="Genomic_DNA"/>
</dbReference>
<evidence type="ECO:0000256" key="6">
    <source>
        <dbReference type="ARBA" id="ARBA00022679"/>
    </source>
</evidence>
<dbReference type="CDD" id="cd00082">
    <property type="entry name" value="HisKA"/>
    <property type="match status" value="1"/>
</dbReference>